<evidence type="ECO:0000259" key="8">
    <source>
        <dbReference type="PROSITE" id="PS50922"/>
    </source>
</evidence>
<keyword evidence="2 5" id="KW-0812">Transmembrane</keyword>
<feature type="transmembrane region" description="Helical" evidence="7">
    <location>
        <begin position="197"/>
        <end position="218"/>
    </location>
</feature>
<evidence type="ECO:0000256" key="2">
    <source>
        <dbReference type="ARBA" id="ARBA00022692"/>
    </source>
</evidence>
<feature type="transmembrane region" description="Helical" evidence="7">
    <location>
        <begin position="102"/>
        <end position="123"/>
    </location>
</feature>
<dbReference type="PROSITE" id="PS50922">
    <property type="entry name" value="TLC"/>
    <property type="match status" value="1"/>
</dbReference>
<protein>
    <recommendedName>
        <fullName evidence="8">TLC domain-containing protein</fullName>
    </recommendedName>
</protein>
<dbReference type="EMBL" id="PKSM01000190">
    <property type="protein sequence ID" value="POW03982.1"/>
    <property type="molecule type" value="Genomic_DNA"/>
</dbReference>
<comment type="subcellular location">
    <subcellularLocation>
        <location evidence="1">Membrane</location>
        <topology evidence="1">Multi-pass membrane protein</topology>
    </subcellularLocation>
</comment>
<dbReference type="VEuPathDB" id="FungiDB:PSTT_03782"/>
<reference evidence="10" key="2">
    <citation type="journal article" date="2018" name="BMC Genomics">
        <title>Genomic insights into host adaptation between the wheat stripe rust pathogen (Puccinia striiformis f. sp. tritici) and the barley stripe rust pathogen (Puccinia striiformis f. sp. hordei).</title>
        <authorList>
            <person name="Xia C."/>
            <person name="Wang M."/>
            <person name="Yin C."/>
            <person name="Cornejo O.E."/>
            <person name="Hulbert S.H."/>
            <person name="Chen X."/>
        </authorList>
    </citation>
    <scope>NUCLEOTIDE SEQUENCE [LARGE SCALE GENOMIC DNA]</scope>
    <source>
        <strain evidence="10">93TX-2</strain>
    </source>
</reference>
<evidence type="ECO:0000256" key="1">
    <source>
        <dbReference type="ARBA" id="ARBA00004141"/>
    </source>
</evidence>
<dbReference type="Pfam" id="PF03798">
    <property type="entry name" value="TRAM_LAG1_CLN8"/>
    <property type="match status" value="1"/>
</dbReference>
<dbReference type="GO" id="GO:0005783">
    <property type="term" value="C:endoplasmic reticulum"/>
    <property type="evidence" value="ECO:0007669"/>
    <property type="project" value="TreeGrafter"/>
</dbReference>
<dbReference type="InterPro" id="IPR050846">
    <property type="entry name" value="TLCD"/>
</dbReference>
<feature type="region of interest" description="Disordered" evidence="6">
    <location>
        <begin position="19"/>
        <end position="60"/>
    </location>
</feature>
<dbReference type="PANTHER" id="PTHR13439:SF0">
    <property type="entry name" value="TOPOISOMERASE I DAMAGE AFFECTED PROTEIN 4"/>
    <property type="match status" value="1"/>
</dbReference>
<dbReference type="OrthoDB" id="10266980at2759"/>
<dbReference type="VEuPathDB" id="FungiDB:PSHT_11454"/>
<reference evidence="10" key="3">
    <citation type="journal article" date="2018" name="Mol. Plant Microbe Interact.">
        <title>Genome sequence resources for the wheat stripe rust pathogen (Puccinia striiformis f. sp. tritici) and the barley stripe rust pathogen (Puccinia striiformis f. sp. hordei).</title>
        <authorList>
            <person name="Xia C."/>
            <person name="Wang M."/>
            <person name="Yin C."/>
            <person name="Cornejo O.E."/>
            <person name="Hulbert S.H."/>
            <person name="Chen X."/>
        </authorList>
    </citation>
    <scope>NUCLEOTIDE SEQUENCE [LARGE SCALE GENOMIC DNA]</scope>
    <source>
        <strain evidence="10">93TX-2</strain>
    </source>
</reference>
<gene>
    <name evidence="9" type="ORF">PSHT_11454</name>
</gene>
<dbReference type="AlphaFoldDB" id="A0A2S4V376"/>
<keyword evidence="3 7" id="KW-1133">Transmembrane helix</keyword>
<dbReference type="InterPro" id="IPR006634">
    <property type="entry name" value="TLC-dom"/>
</dbReference>
<proteinExistence type="predicted"/>
<dbReference type="GO" id="GO:0016020">
    <property type="term" value="C:membrane"/>
    <property type="evidence" value="ECO:0007669"/>
    <property type="project" value="UniProtKB-SubCell"/>
</dbReference>
<name>A0A2S4V376_9BASI</name>
<feature type="domain" description="TLC" evidence="8">
    <location>
        <begin position="93"/>
        <end position="278"/>
    </location>
</feature>
<evidence type="ECO:0000256" key="6">
    <source>
        <dbReference type="SAM" id="MobiDB-lite"/>
    </source>
</evidence>
<feature type="transmembrane region" description="Helical" evidence="7">
    <location>
        <begin position="230"/>
        <end position="247"/>
    </location>
</feature>
<dbReference type="SMART" id="SM00724">
    <property type="entry name" value="TLC"/>
    <property type="match status" value="1"/>
</dbReference>
<evidence type="ECO:0000256" key="5">
    <source>
        <dbReference type="PROSITE-ProRule" id="PRU00205"/>
    </source>
</evidence>
<feature type="transmembrane region" description="Helical" evidence="7">
    <location>
        <begin position="174"/>
        <end position="191"/>
    </location>
</feature>
<evidence type="ECO:0000256" key="3">
    <source>
        <dbReference type="ARBA" id="ARBA00022989"/>
    </source>
</evidence>
<keyword evidence="4 5" id="KW-0472">Membrane</keyword>
<dbReference type="Proteomes" id="UP000238274">
    <property type="component" value="Unassembled WGS sequence"/>
</dbReference>
<sequence>MLVKIFATFTVTVTKQKQPGNRRWNQAEHHKFIRKKQQQQQREEQEEKKDDRSAIETNRSRKLKDTLPHHPILNYRMFHDPTDITSHYISQIIPDITLSSQITLSLIGILESLLGFMLFMLPLSRFMFSPIRHYSLSFIRINCSGIRNYLSISTGYFLWDIIVSLKLTISRGGIGFLVHAISCFVAFLYSIKPFGAYFGFAFLLWEASTIFLNPHWFFDKIGMSGSKAQLYNGVALLLVFFFSRLVLGNYTSYQLFALSFEDGVSQKAGSRLLNTIRV</sequence>
<dbReference type="PANTHER" id="PTHR13439">
    <property type="entry name" value="CT120 PROTEIN"/>
    <property type="match status" value="1"/>
</dbReference>
<evidence type="ECO:0000313" key="9">
    <source>
        <dbReference type="EMBL" id="POW03982.1"/>
    </source>
</evidence>
<dbReference type="GO" id="GO:0055088">
    <property type="term" value="P:lipid homeostasis"/>
    <property type="evidence" value="ECO:0007669"/>
    <property type="project" value="TreeGrafter"/>
</dbReference>
<keyword evidence="10" id="KW-1185">Reference proteome</keyword>
<evidence type="ECO:0000313" key="10">
    <source>
        <dbReference type="Proteomes" id="UP000238274"/>
    </source>
</evidence>
<evidence type="ECO:0000256" key="7">
    <source>
        <dbReference type="SAM" id="Phobius"/>
    </source>
</evidence>
<reference evidence="9 10" key="1">
    <citation type="submission" date="2017-12" db="EMBL/GenBank/DDBJ databases">
        <title>Gene loss provides genomic basis for host adaptation in cereal stripe rust fungi.</title>
        <authorList>
            <person name="Xia C."/>
        </authorList>
    </citation>
    <scope>NUCLEOTIDE SEQUENCE [LARGE SCALE GENOMIC DNA]</scope>
    <source>
        <strain evidence="9 10">93TX-2</strain>
    </source>
</reference>
<evidence type="ECO:0000256" key="4">
    <source>
        <dbReference type="ARBA" id="ARBA00023136"/>
    </source>
</evidence>
<organism evidence="9 10">
    <name type="scientific">Puccinia striiformis</name>
    <dbReference type="NCBI Taxonomy" id="27350"/>
    <lineage>
        <taxon>Eukaryota</taxon>
        <taxon>Fungi</taxon>
        <taxon>Dikarya</taxon>
        <taxon>Basidiomycota</taxon>
        <taxon>Pucciniomycotina</taxon>
        <taxon>Pucciniomycetes</taxon>
        <taxon>Pucciniales</taxon>
        <taxon>Pucciniaceae</taxon>
        <taxon>Puccinia</taxon>
    </lineage>
</organism>
<accession>A0A2S4V376</accession>
<comment type="caution">
    <text evidence="9">The sequence shown here is derived from an EMBL/GenBank/DDBJ whole genome shotgun (WGS) entry which is preliminary data.</text>
</comment>
<feature type="compositionally biased region" description="Basic and acidic residues" evidence="6">
    <location>
        <begin position="41"/>
        <end position="54"/>
    </location>
</feature>